<evidence type="ECO:0000256" key="3">
    <source>
        <dbReference type="ARBA" id="ARBA00023125"/>
    </source>
</evidence>
<keyword evidence="1" id="KW-0645">Protease</keyword>
<dbReference type="GO" id="GO:0015074">
    <property type="term" value="P:DNA integration"/>
    <property type="evidence" value="ECO:0007669"/>
    <property type="project" value="InterPro"/>
</dbReference>
<keyword evidence="3" id="KW-0238">DNA-binding</keyword>
<evidence type="ECO:0000313" key="9">
    <source>
        <dbReference type="EMBL" id="GEU40544.1"/>
    </source>
</evidence>
<dbReference type="InterPro" id="IPR036875">
    <property type="entry name" value="Znf_CCHC_sf"/>
</dbReference>
<dbReference type="Pfam" id="PF00078">
    <property type="entry name" value="RVT_1"/>
    <property type="match status" value="1"/>
</dbReference>
<protein>
    <submittedName>
        <fullName evidence="9">Transposon Ty3-G Gag-Pol polyprotein</fullName>
    </submittedName>
</protein>
<dbReference type="InterPro" id="IPR043502">
    <property type="entry name" value="DNA/RNA_pol_sf"/>
</dbReference>
<dbReference type="Pfam" id="PF17919">
    <property type="entry name" value="RT_RNaseH_2"/>
    <property type="match status" value="1"/>
</dbReference>
<keyword evidence="2" id="KW-0064">Aspartyl protease</keyword>
<dbReference type="EMBL" id="BKCJ010001315">
    <property type="protein sequence ID" value="GEU40544.1"/>
    <property type="molecule type" value="Genomic_DNA"/>
</dbReference>
<dbReference type="SUPFAM" id="SSF56672">
    <property type="entry name" value="DNA/RNA polymerases"/>
    <property type="match status" value="1"/>
</dbReference>
<dbReference type="InterPro" id="IPR001584">
    <property type="entry name" value="Integrase_cat-core"/>
</dbReference>
<evidence type="ECO:0000256" key="4">
    <source>
        <dbReference type="ARBA" id="ARBA00023268"/>
    </source>
</evidence>
<dbReference type="InterPro" id="IPR001878">
    <property type="entry name" value="Znf_CCHC"/>
</dbReference>
<dbReference type="Gene3D" id="3.10.20.370">
    <property type="match status" value="1"/>
</dbReference>
<dbReference type="PANTHER" id="PTHR37984:SF5">
    <property type="entry name" value="PROTEIN NYNRIN-LIKE"/>
    <property type="match status" value="1"/>
</dbReference>
<dbReference type="InterPro" id="IPR036397">
    <property type="entry name" value="RNaseH_sf"/>
</dbReference>
<evidence type="ECO:0000259" key="7">
    <source>
        <dbReference type="PROSITE" id="PS50158"/>
    </source>
</evidence>
<keyword evidence="5" id="KW-0479">Metal-binding</keyword>
<dbReference type="GO" id="GO:0008270">
    <property type="term" value="F:zinc ion binding"/>
    <property type="evidence" value="ECO:0007669"/>
    <property type="project" value="UniProtKB-KW"/>
</dbReference>
<keyword evidence="5" id="KW-0863">Zinc-finger</keyword>
<dbReference type="Gene3D" id="3.10.10.10">
    <property type="entry name" value="HIV Type 1 Reverse Transcriptase, subunit A, domain 1"/>
    <property type="match status" value="1"/>
</dbReference>
<keyword evidence="2" id="KW-0378">Hydrolase</keyword>
<dbReference type="GO" id="GO:0006508">
    <property type="term" value="P:proteolysis"/>
    <property type="evidence" value="ECO:0007669"/>
    <property type="project" value="UniProtKB-KW"/>
</dbReference>
<reference evidence="9" key="1">
    <citation type="journal article" date="2019" name="Sci. Rep.">
        <title>Draft genome of Tanacetum cinerariifolium, the natural source of mosquito coil.</title>
        <authorList>
            <person name="Yamashiro T."/>
            <person name="Shiraishi A."/>
            <person name="Satake H."/>
            <person name="Nakayama K."/>
        </authorList>
    </citation>
    <scope>NUCLEOTIDE SEQUENCE</scope>
</reference>
<dbReference type="SUPFAM" id="SSF53098">
    <property type="entry name" value="Ribonuclease H-like"/>
    <property type="match status" value="1"/>
</dbReference>
<keyword evidence="6" id="KW-0175">Coiled coil</keyword>
<keyword evidence="4" id="KW-0511">Multifunctional enzyme</keyword>
<evidence type="ECO:0000256" key="1">
    <source>
        <dbReference type="ARBA" id="ARBA00022670"/>
    </source>
</evidence>
<name>A0A6L2JY31_TANCI</name>
<dbReference type="InterPro" id="IPR012337">
    <property type="entry name" value="RNaseH-like_sf"/>
</dbReference>
<evidence type="ECO:0000256" key="6">
    <source>
        <dbReference type="SAM" id="Coils"/>
    </source>
</evidence>
<dbReference type="Pfam" id="PF00098">
    <property type="entry name" value="zf-CCHC"/>
    <property type="match status" value="1"/>
</dbReference>
<comment type="caution">
    <text evidence="9">The sequence shown here is derived from an EMBL/GenBank/DDBJ whole genome shotgun (WGS) entry which is preliminary data.</text>
</comment>
<dbReference type="GO" id="GO:0003677">
    <property type="term" value="F:DNA binding"/>
    <property type="evidence" value="ECO:0007669"/>
    <property type="project" value="UniProtKB-KW"/>
</dbReference>
<gene>
    <name evidence="9" type="ORF">Tci_012522</name>
</gene>
<dbReference type="Gene3D" id="3.30.420.10">
    <property type="entry name" value="Ribonuclease H-like superfamily/Ribonuclease H"/>
    <property type="match status" value="1"/>
</dbReference>
<dbReference type="PANTHER" id="PTHR37984">
    <property type="entry name" value="PROTEIN CBG26694"/>
    <property type="match status" value="1"/>
</dbReference>
<dbReference type="AlphaFoldDB" id="A0A6L2JY31"/>
<accession>A0A6L2JY31</accession>
<feature type="domain" description="CCHC-type" evidence="7">
    <location>
        <begin position="117"/>
        <end position="132"/>
    </location>
</feature>
<feature type="coiled-coil region" evidence="6">
    <location>
        <begin position="60"/>
        <end position="87"/>
    </location>
</feature>
<dbReference type="InterPro" id="IPR050951">
    <property type="entry name" value="Retrovirus_Pol_polyprotein"/>
</dbReference>
<evidence type="ECO:0000256" key="5">
    <source>
        <dbReference type="PROSITE-ProRule" id="PRU00047"/>
    </source>
</evidence>
<dbReference type="InterPro" id="IPR041577">
    <property type="entry name" value="RT_RNaseH_2"/>
</dbReference>
<feature type="domain" description="Integrase catalytic" evidence="8">
    <location>
        <begin position="429"/>
        <end position="543"/>
    </location>
</feature>
<dbReference type="PROSITE" id="PS50158">
    <property type="entry name" value="ZF_CCHC"/>
    <property type="match status" value="1"/>
</dbReference>
<dbReference type="Gene3D" id="3.30.70.270">
    <property type="match status" value="1"/>
</dbReference>
<dbReference type="InterPro" id="IPR043128">
    <property type="entry name" value="Rev_trsase/Diguanyl_cyclase"/>
</dbReference>
<dbReference type="InterPro" id="IPR000477">
    <property type="entry name" value="RT_dom"/>
</dbReference>
<dbReference type="PROSITE" id="PS50994">
    <property type="entry name" value="INTEGRASE"/>
    <property type="match status" value="1"/>
</dbReference>
<dbReference type="SUPFAM" id="SSF57756">
    <property type="entry name" value="Retrovirus zinc finger-like domains"/>
    <property type="match status" value="1"/>
</dbReference>
<evidence type="ECO:0000259" key="8">
    <source>
        <dbReference type="PROSITE" id="PS50994"/>
    </source>
</evidence>
<sequence>MEVVMEMGVEANFMAEVVAEVGLAWWFEKMKTVRLDAAKEMSWKKMMKLMIEAYCLRNEIQKIEGELLRQQDAIKQANNLMDQKMRNYAARQIDNKNPTTVGEQRALVASQRNTITCYECKKQGHYQSDCPKLNNQNHGNTTENVARSSEPRGRFYALGGGNADQDPNVATDTKYDVELANEKVIGVDTITRGGCHVFLAHITEKKQKDKSKDKQLEDVLTKIDLRSSYRQLRFHEEDILKTAFQTRYGHYEFQVMPFGLTNAPTVFMDLMNQIAKLMTKLTQKVVKFEWGDKEEEALELIKHKLCSASTLALPKGTKNFVVYCDASHKGLGAVLMQKEKVIAYTSRQLKIHEKNYTSHDLELRAVVFTFKIQRHYSYRTKFLILNAQVKAIKEEILHGMNKKFKTHPDGTLCIEKRSKCLTCSKVKAKYQKPSGLLVQLKINQWKWEKITMDLITKLPKTSNGYDTIWVIVDRLTKSAYFLPMKKIDTMERLTRFYLKEVVSHHEVPVSIISDRDNRFTSRFWQSLQKALGTQLDMSTAYHP</sequence>
<dbReference type="SMART" id="SM00343">
    <property type="entry name" value="ZnF_C2HC"/>
    <property type="match status" value="1"/>
</dbReference>
<evidence type="ECO:0000256" key="2">
    <source>
        <dbReference type="ARBA" id="ARBA00022750"/>
    </source>
</evidence>
<keyword evidence="5" id="KW-0862">Zinc</keyword>
<dbReference type="GO" id="GO:0004190">
    <property type="term" value="F:aspartic-type endopeptidase activity"/>
    <property type="evidence" value="ECO:0007669"/>
    <property type="project" value="UniProtKB-KW"/>
</dbReference>
<dbReference type="Gene3D" id="4.10.60.10">
    <property type="entry name" value="Zinc finger, CCHC-type"/>
    <property type="match status" value="1"/>
</dbReference>
<organism evidence="9">
    <name type="scientific">Tanacetum cinerariifolium</name>
    <name type="common">Dalmatian daisy</name>
    <name type="synonym">Chrysanthemum cinerariifolium</name>
    <dbReference type="NCBI Taxonomy" id="118510"/>
    <lineage>
        <taxon>Eukaryota</taxon>
        <taxon>Viridiplantae</taxon>
        <taxon>Streptophyta</taxon>
        <taxon>Embryophyta</taxon>
        <taxon>Tracheophyta</taxon>
        <taxon>Spermatophyta</taxon>
        <taxon>Magnoliopsida</taxon>
        <taxon>eudicotyledons</taxon>
        <taxon>Gunneridae</taxon>
        <taxon>Pentapetalae</taxon>
        <taxon>asterids</taxon>
        <taxon>campanulids</taxon>
        <taxon>Asterales</taxon>
        <taxon>Asteraceae</taxon>
        <taxon>Asteroideae</taxon>
        <taxon>Anthemideae</taxon>
        <taxon>Anthemidinae</taxon>
        <taxon>Tanacetum</taxon>
    </lineage>
</organism>
<proteinExistence type="predicted"/>